<protein>
    <submittedName>
        <fullName evidence="5">Uncharacterized protein</fullName>
    </submittedName>
</protein>
<keyword evidence="3" id="KW-0560">Oxidoreductase</keyword>
<evidence type="ECO:0000256" key="1">
    <source>
        <dbReference type="ARBA" id="ARBA00006484"/>
    </source>
</evidence>
<name>M3A0R1_PSEFD</name>
<dbReference type="OrthoDB" id="191139at2759"/>
<comment type="similarity">
    <text evidence="1 4">Belongs to the short-chain dehydrogenases/reductases (SDR) family.</text>
</comment>
<dbReference type="eggNOG" id="KOG1208">
    <property type="taxonomic scope" value="Eukaryota"/>
</dbReference>
<dbReference type="EMBL" id="KB446557">
    <property type="protein sequence ID" value="EME84729.1"/>
    <property type="molecule type" value="Genomic_DNA"/>
</dbReference>
<evidence type="ECO:0000256" key="3">
    <source>
        <dbReference type="ARBA" id="ARBA00023002"/>
    </source>
</evidence>
<dbReference type="PRINTS" id="PR00080">
    <property type="entry name" value="SDRFAMILY"/>
</dbReference>
<dbReference type="GeneID" id="19339444"/>
<dbReference type="GO" id="GO:0016491">
    <property type="term" value="F:oxidoreductase activity"/>
    <property type="evidence" value="ECO:0007669"/>
    <property type="project" value="UniProtKB-KW"/>
</dbReference>
<dbReference type="RefSeq" id="XP_007924235.1">
    <property type="nucleotide sequence ID" value="XM_007926044.1"/>
</dbReference>
<reference evidence="5 6" key="1">
    <citation type="journal article" date="2012" name="PLoS Pathog.">
        <title>Diverse lifestyles and strategies of plant pathogenesis encoded in the genomes of eighteen Dothideomycetes fungi.</title>
        <authorList>
            <person name="Ohm R.A."/>
            <person name="Feau N."/>
            <person name="Henrissat B."/>
            <person name="Schoch C.L."/>
            <person name="Horwitz B.A."/>
            <person name="Barry K.W."/>
            <person name="Condon B.J."/>
            <person name="Copeland A.C."/>
            <person name="Dhillon B."/>
            <person name="Glaser F."/>
            <person name="Hesse C.N."/>
            <person name="Kosti I."/>
            <person name="LaButti K."/>
            <person name="Lindquist E.A."/>
            <person name="Lucas S."/>
            <person name="Salamov A.A."/>
            <person name="Bradshaw R.E."/>
            <person name="Ciuffetti L."/>
            <person name="Hamelin R.C."/>
            <person name="Kema G.H.J."/>
            <person name="Lawrence C."/>
            <person name="Scott J.A."/>
            <person name="Spatafora J.W."/>
            <person name="Turgeon B.G."/>
            <person name="de Wit P.J.G.M."/>
            <person name="Zhong S."/>
            <person name="Goodwin S.B."/>
            <person name="Grigoriev I.V."/>
        </authorList>
    </citation>
    <scope>NUCLEOTIDE SEQUENCE [LARGE SCALE GENOMIC DNA]</scope>
    <source>
        <strain evidence="5 6">CIRAD86</strain>
    </source>
</reference>
<sequence length="263" mass="28909">NRGIGRAICEVILSRKDPGPLTLFATSRKGEDLAFNSSRSDLKVVYPKLDISCQDSIHAFKDIIKSHTDTIDVLINNGGINVDRQYNLENAKKTLDVNYRGTLQMCQFFLPHLAKTGRIVNLASIASNLKIYSPEIQARFREAKTLGDLEQIAQDYLTAVRDGTEESSGFGATGRSYCVSKALVRAFTKILSRHHQQGLINCCCPGWVSTDMGVIVGKRPPKTPEQGAMIPVHLAFDDIGDVTGEYFANDSVRSKGLGKVQAF</sequence>
<dbReference type="Proteomes" id="UP000016932">
    <property type="component" value="Unassembled WGS sequence"/>
</dbReference>
<dbReference type="PRINTS" id="PR00081">
    <property type="entry name" value="GDHRDH"/>
</dbReference>
<evidence type="ECO:0000313" key="5">
    <source>
        <dbReference type="EMBL" id="EME84729.1"/>
    </source>
</evidence>
<dbReference type="InterPro" id="IPR036291">
    <property type="entry name" value="NAD(P)-bd_dom_sf"/>
</dbReference>
<gene>
    <name evidence="5" type="ORF">MYCFIDRAFT_41956</name>
</gene>
<evidence type="ECO:0000256" key="4">
    <source>
        <dbReference type="RuleBase" id="RU000363"/>
    </source>
</evidence>
<keyword evidence="2" id="KW-0521">NADP</keyword>
<dbReference type="STRING" id="383855.M3A0R1"/>
<evidence type="ECO:0000256" key="2">
    <source>
        <dbReference type="ARBA" id="ARBA00022857"/>
    </source>
</evidence>
<accession>M3A0R1</accession>
<evidence type="ECO:0000313" key="6">
    <source>
        <dbReference type="Proteomes" id="UP000016932"/>
    </source>
</evidence>
<dbReference type="Pfam" id="PF00106">
    <property type="entry name" value="adh_short"/>
    <property type="match status" value="1"/>
</dbReference>
<proteinExistence type="inferred from homology"/>
<dbReference type="InterPro" id="IPR002347">
    <property type="entry name" value="SDR_fam"/>
</dbReference>
<dbReference type="Gene3D" id="3.40.50.720">
    <property type="entry name" value="NAD(P)-binding Rossmann-like Domain"/>
    <property type="match status" value="1"/>
</dbReference>
<dbReference type="PANTHER" id="PTHR43963:SF6">
    <property type="entry name" value="CHAIN DEHYDROGENASE FAMILY PROTEIN, PUTATIVE (AFU_ORTHOLOGUE AFUA_3G15350)-RELATED"/>
    <property type="match status" value="1"/>
</dbReference>
<organism evidence="5 6">
    <name type="scientific">Pseudocercospora fijiensis (strain CIRAD86)</name>
    <name type="common">Black leaf streak disease fungus</name>
    <name type="synonym">Mycosphaerella fijiensis</name>
    <dbReference type="NCBI Taxonomy" id="383855"/>
    <lineage>
        <taxon>Eukaryota</taxon>
        <taxon>Fungi</taxon>
        <taxon>Dikarya</taxon>
        <taxon>Ascomycota</taxon>
        <taxon>Pezizomycotina</taxon>
        <taxon>Dothideomycetes</taxon>
        <taxon>Dothideomycetidae</taxon>
        <taxon>Mycosphaerellales</taxon>
        <taxon>Mycosphaerellaceae</taxon>
        <taxon>Pseudocercospora</taxon>
    </lineage>
</organism>
<dbReference type="PANTHER" id="PTHR43963">
    <property type="entry name" value="CARBONYL REDUCTASE 1-RELATED"/>
    <property type="match status" value="1"/>
</dbReference>
<dbReference type="HOGENOM" id="CLU_010194_9_0_1"/>
<dbReference type="SUPFAM" id="SSF51735">
    <property type="entry name" value="NAD(P)-binding Rossmann-fold domains"/>
    <property type="match status" value="1"/>
</dbReference>
<dbReference type="KEGG" id="pfj:MYCFIDRAFT_41956"/>
<feature type="non-terminal residue" evidence="5">
    <location>
        <position position="263"/>
    </location>
</feature>
<dbReference type="AlphaFoldDB" id="M3A0R1"/>
<dbReference type="VEuPathDB" id="FungiDB:MYCFIDRAFT_41956"/>
<keyword evidence="6" id="KW-1185">Reference proteome</keyword>